<keyword evidence="1" id="KW-0472">Membrane</keyword>
<feature type="transmembrane region" description="Helical" evidence="1">
    <location>
        <begin position="57"/>
        <end position="77"/>
    </location>
</feature>
<dbReference type="InterPro" id="IPR021205">
    <property type="entry name" value="Lanti_perm_SpaE/MutE/EpiE-like"/>
</dbReference>
<evidence type="ECO:0000313" key="5">
    <source>
        <dbReference type="Proteomes" id="UP000255277"/>
    </source>
</evidence>
<dbReference type="NCBIfam" id="TIGR03732">
    <property type="entry name" value="lanti_perm_MutE"/>
    <property type="match status" value="1"/>
</dbReference>
<keyword evidence="6" id="KW-1185">Reference proteome</keyword>
<evidence type="ECO:0000313" key="6">
    <source>
        <dbReference type="Proteomes" id="UP000321057"/>
    </source>
</evidence>
<name>A3QNN9_STAGA</name>
<sequence length="254" mass="29057">MSLLKAEALKFKNTTAMYILFLSPLFFLAFALFTALFAQSSPNQHDLSPFLSLLFNLWPYFVMPIIICISCSSMIGIEKRNSLFNYYVSNNWSINKMIKSKILVMSIALLFHTIIMLFVAMIGNLLVGGNSVSLFLVLVTLFLVFFVSLPLIPLNFLFVKRFGVFFSIFLNIALTIISIVFITITKFFWILPWSYIGRIPLITLSLNPNGTLMSKDSPYFNDLNSLSLTIIISIIYFSIFFMSNTKKSWNINEK</sequence>
<feature type="transmembrane region" description="Helical" evidence="1">
    <location>
        <begin position="102"/>
        <end position="126"/>
    </location>
</feature>
<dbReference type="RefSeq" id="WP_049428054.1">
    <property type="nucleotide sequence ID" value="NZ_BKAX01000007.1"/>
</dbReference>
<accession>A3QNN9</accession>
<evidence type="ECO:0000313" key="3">
    <source>
        <dbReference type="EMBL" id="GEQ06613.1"/>
    </source>
</evidence>
<gene>
    <name evidence="2" type="primary">gdmE</name>
    <name evidence="4" type="ORF">NCTC12195_04964</name>
    <name evidence="3" type="ORF">SGA02_24410</name>
</gene>
<evidence type="ECO:0000256" key="1">
    <source>
        <dbReference type="SAM" id="Phobius"/>
    </source>
</evidence>
<reference evidence="2" key="1">
    <citation type="journal article" date="2007" name="Appl. Environ. Microbiol.">
        <title>Circumventing the effect of product toxicity: development of a novel two-stage production process for the lantibiotic gallidermin.</title>
        <authorList>
            <person name="Valsesia G."/>
            <person name="Medaglia G."/>
            <person name="Held M."/>
            <person name="Minas W."/>
            <person name="Panke S."/>
        </authorList>
    </citation>
    <scope>NUCLEOTIDE SEQUENCE</scope>
    <source>
        <strain evidence="2">Tu3928</strain>
    </source>
</reference>
<organism evidence="2">
    <name type="scientific">Staphylococcus gallinarum</name>
    <dbReference type="NCBI Taxonomy" id="1293"/>
    <lineage>
        <taxon>Bacteria</taxon>
        <taxon>Bacillati</taxon>
        <taxon>Bacillota</taxon>
        <taxon>Bacilli</taxon>
        <taxon>Bacillales</taxon>
        <taxon>Staphylococcaceae</taxon>
        <taxon>Staphylococcus</taxon>
    </lineage>
</organism>
<dbReference type="CDD" id="cd21807">
    <property type="entry name" value="ABC-2_lan_permease_MutE_EpiE-like"/>
    <property type="match status" value="1"/>
</dbReference>
<feature type="transmembrane region" description="Helical" evidence="1">
    <location>
        <begin position="223"/>
        <end position="242"/>
    </location>
</feature>
<keyword evidence="1" id="KW-1133">Transmembrane helix</keyword>
<reference evidence="4 5" key="2">
    <citation type="submission" date="2018-06" db="EMBL/GenBank/DDBJ databases">
        <authorList>
            <consortium name="Pathogen Informatics"/>
            <person name="Doyle S."/>
        </authorList>
    </citation>
    <scope>NUCLEOTIDE SEQUENCE [LARGE SCALE GENOMIC DNA]</scope>
    <source>
        <strain evidence="4 5">NCTC12195</strain>
    </source>
</reference>
<dbReference type="EMBL" id="UHDK01000003">
    <property type="protein sequence ID" value="SUQ38588.1"/>
    <property type="molecule type" value="Genomic_DNA"/>
</dbReference>
<proteinExistence type="predicted"/>
<dbReference type="EMBL" id="DQ367437">
    <property type="protein sequence ID" value="ABC94898.1"/>
    <property type="molecule type" value="Genomic_DNA"/>
</dbReference>
<feature type="transmembrane region" description="Helical" evidence="1">
    <location>
        <begin position="164"/>
        <end position="191"/>
    </location>
</feature>
<protein>
    <submittedName>
        <fullName evidence="2">GdmE</fullName>
    </submittedName>
    <submittedName>
        <fullName evidence="4">Lantibiotic ABC transporter permease</fullName>
    </submittedName>
</protein>
<feature type="transmembrane region" description="Helical" evidence="1">
    <location>
        <begin position="16"/>
        <end position="37"/>
    </location>
</feature>
<dbReference type="Proteomes" id="UP000321057">
    <property type="component" value="Unassembled WGS sequence"/>
</dbReference>
<dbReference type="OrthoDB" id="9776525at2"/>
<dbReference type="EMBL" id="BKAX01000007">
    <property type="protein sequence ID" value="GEQ06613.1"/>
    <property type="molecule type" value="Genomic_DNA"/>
</dbReference>
<keyword evidence="1" id="KW-0812">Transmembrane</keyword>
<feature type="transmembrane region" description="Helical" evidence="1">
    <location>
        <begin position="132"/>
        <end position="152"/>
    </location>
</feature>
<dbReference type="Pfam" id="PF12730">
    <property type="entry name" value="ABC2_membrane_4"/>
    <property type="match status" value="1"/>
</dbReference>
<dbReference type="Proteomes" id="UP000255277">
    <property type="component" value="Unassembled WGS sequence"/>
</dbReference>
<evidence type="ECO:0000313" key="2">
    <source>
        <dbReference type="EMBL" id="ABC94898.1"/>
    </source>
</evidence>
<evidence type="ECO:0000313" key="4">
    <source>
        <dbReference type="EMBL" id="SUQ38588.1"/>
    </source>
</evidence>
<dbReference type="GeneID" id="97289020"/>
<reference evidence="3 6" key="3">
    <citation type="submission" date="2019-07" db="EMBL/GenBank/DDBJ databases">
        <title>Whole genome shotgun sequence of Staphylococcus gallinarum NBRC 109767.</title>
        <authorList>
            <person name="Hosoyama A."/>
            <person name="Uohara A."/>
            <person name="Ohji S."/>
            <person name="Ichikawa N."/>
        </authorList>
    </citation>
    <scope>NUCLEOTIDE SEQUENCE [LARGE SCALE GENOMIC DNA]</scope>
    <source>
        <strain evidence="3 6">NBRC 109767</strain>
    </source>
</reference>
<dbReference type="AlphaFoldDB" id="A3QNN9"/>